<dbReference type="EMBL" id="BLPG01000001">
    <property type="protein sequence ID" value="GFJ91904.1"/>
    <property type="molecule type" value="Genomic_DNA"/>
</dbReference>
<feature type="chain" id="PRO_5038467735" description="PBP domain-containing protein" evidence="2">
    <location>
        <begin position="25"/>
        <end position="115"/>
    </location>
</feature>
<dbReference type="PROSITE" id="PS51257">
    <property type="entry name" value="PROKAR_LIPOPROTEIN"/>
    <property type="match status" value="1"/>
</dbReference>
<keyword evidence="2" id="KW-0732">Signal</keyword>
<proteinExistence type="predicted"/>
<evidence type="ECO:0000256" key="1">
    <source>
        <dbReference type="SAM" id="MobiDB-lite"/>
    </source>
</evidence>
<gene>
    <name evidence="3" type="ORF">Prum_055460</name>
</gene>
<protein>
    <recommendedName>
        <fullName evidence="5">PBP domain-containing protein</fullName>
    </recommendedName>
</protein>
<evidence type="ECO:0008006" key="5">
    <source>
        <dbReference type="Google" id="ProtNLM"/>
    </source>
</evidence>
<accession>A0A6V8L6M8</accession>
<feature type="signal peptide" evidence="2">
    <location>
        <begin position="1"/>
        <end position="24"/>
    </location>
</feature>
<reference evidence="3 4" key="2">
    <citation type="submission" date="2020-03" db="EMBL/GenBank/DDBJ databases">
        <authorList>
            <person name="Ichikawa N."/>
            <person name="Kimura A."/>
            <person name="Kitahashi Y."/>
            <person name="Uohara A."/>
        </authorList>
    </citation>
    <scope>NUCLEOTIDE SEQUENCE [LARGE SCALE GENOMIC DNA]</scope>
    <source>
        <strain evidence="3 4">NBRC 108638</strain>
    </source>
</reference>
<feature type="compositionally biased region" description="Polar residues" evidence="1">
    <location>
        <begin position="105"/>
        <end position="115"/>
    </location>
</feature>
<dbReference type="Proteomes" id="UP000482960">
    <property type="component" value="Unassembled WGS sequence"/>
</dbReference>
<evidence type="ECO:0000313" key="3">
    <source>
        <dbReference type="EMBL" id="GFJ91904.1"/>
    </source>
</evidence>
<comment type="caution">
    <text evidence="3">The sequence shown here is derived from an EMBL/GenBank/DDBJ whole genome shotgun (WGS) entry which is preliminary data.</text>
</comment>
<feature type="compositionally biased region" description="Low complexity" evidence="1">
    <location>
        <begin position="93"/>
        <end position="103"/>
    </location>
</feature>
<name>A0A6V8L6M8_9ACTN</name>
<reference evidence="3 4" key="1">
    <citation type="submission" date="2020-03" db="EMBL/GenBank/DDBJ databases">
        <title>Whole genome shotgun sequence of Phytohabitans rumicis NBRC 108638.</title>
        <authorList>
            <person name="Komaki H."/>
            <person name="Tamura T."/>
        </authorList>
    </citation>
    <scope>NUCLEOTIDE SEQUENCE [LARGE SCALE GENOMIC DNA]</scope>
    <source>
        <strain evidence="3 4">NBRC 108638</strain>
    </source>
</reference>
<evidence type="ECO:0000313" key="4">
    <source>
        <dbReference type="Proteomes" id="UP000482960"/>
    </source>
</evidence>
<keyword evidence="4" id="KW-1185">Reference proteome</keyword>
<evidence type="ECO:0000256" key="2">
    <source>
        <dbReference type="SAM" id="SignalP"/>
    </source>
</evidence>
<sequence length="115" mass="12000">MRVTSRGRRFTAVAVAVTTATLLAACGGDDESSSGDGGPITLTVDVFGQFGYDELYRQYEASHPNVKIVERGTGSNLDEYSPSSPSGSPPGRAPATSSPSRRACSWSTRPTPATS</sequence>
<organism evidence="3 4">
    <name type="scientific">Phytohabitans rumicis</name>
    <dbReference type="NCBI Taxonomy" id="1076125"/>
    <lineage>
        <taxon>Bacteria</taxon>
        <taxon>Bacillati</taxon>
        <taxon>Actinomycetota</taxon>
        <taxon>Actinomycetes</taxon>
        <taxon>Micromonosporales</taxon>
        <taxon>Micromonosporaceae</taxon>
    </lineage>
</organism>
<feature type="region of interest" description="Disordered" evidence="1">
    <location>
        <begin position="70"/>
        <end position="115"/>
    </location>
</feature>
<dbReference type="AlphaFoldDB" id="A0A6V8L6M8"/>